<sequence length="508" mass="56006">MNRQGSARATREAAARASARRKPPVDSPVPAPSVLGRVARPSGPSGIRVVLALLTRRDTPNRIFEAAARAHGPVTHIHMAGEHVYLVSDPDLVTEVFLTRAREVMKGRGLQAARPLLGNGLLTSEGEFHLRQRRLAQPGFHRERIESYASTMVSESLQHEGNWADGAQVDMVDEMTSLTFAIVGRTLFGADLTGDARTFGDTLADLMTGFGQLSAIGNERIVRALPKGRRLLARVEDLDHVVQRIIDEHRADAAAGIEHDDLLSWMISSRDDEGSSTYGTAMSDSQLRDEVMTMVLAGHETTAMALSWAWWLLSENPDVAERIHAELTSVLGKAHLRAPNFDDIPRLPLTHAVVAETIRLYPPAWIMGRRTLNDMRIGEWDVPSGSIVLGPPWILHRDPAYWDDATSFVPDRWLNGDGHFDETAPGQPRGAWIPFGFGNRRCIGEQFAWTEAVLVLAALASRWRPELVPGSVVDTTAAVTLRPRHGLPMTLHRRARPSQTSAPAMDER</sequence>
<evidence type="ECO:0000256" key="2">
    <source>
        <dbReference type="ARBA" id="ARBA00022617"/>
    </source>
</evidence>
<evidence type="ECO:0000256" key="4">
    <source>
        <dbReference type="ARBA" id="ARBA00023002"/>
    </source>
</evidence>
<dbReference type="GO" id="GO:0020037">
    <property type="term" value="F:heme binding"/>
    <property type="evidence" value="ECO:0007669"/>
    <property type="project" value="InterPro"/>
</dbReference>
<dbReference type="PANTHER" id="PTHR24291">
    <property type="entry name" value="CYTOCHROME P450 FAMILY 4"/>
    <property type="match status" value="1"/>
</dbReference>
<dbReference type="GO" id="GO:0004497">
    <property type="term" value="F:monooxygenase activity"/>
    <property type="evidence" value="ECO:0007669"/>
    <property type="project" value="UniProtKB-KW"/>
</dbReference>
<gene>
    <name evidence="8" type="ORF">UFOPK3752_01200</name>
    <name evidence="9" type="ORF">UFOPK4150_01597</name>
</gene>
<dbReference type="EMBL" id="CAFBPU010000034">
    <property type="protein sequence ID" value="CAB5036105.1"/>
    <property type="molecule type" value="Genomic_DNA"/>
</dbReference>
<protein>
    <submittedName>
        <fullName evidence="8">Unannotated protein</fullName>
    </submittedName>
</protein>
<dbReference type="Gene3D" id="1.10.630.10">
    <property type="entry name" value="Cytochrome P450"/>
    <property type="match status" value="1"/>
</dbReference>
<dbReference type="InterPro" id="IPR036396">
    <property type="entry name" value="Cyt_P450_sf"/>
</dbReference>
<dbReference type="InterPro" id="IPR017972">
    <property type="entry name" value="Cyt_P450_CS"/>
</dbReference>
<evidence type="ECO:0000256" key="3">
    <source>
        <dbReference type="ARBA" id="ARBA00022723"/>
    </source>
</evidence>
<evidence type="ECO:0000313" key="9">
    <source>
        <dbReference type="EMBL" id="CAB5036105.1"/>
    </source>
</evidence>
<keyword evidence="2" id="KW-0349">Heme</keyword>
<keyword evidence="6" id="KW-0503">Monooxygenase</keyword>
<reference evidence="8" key="1">
    <citation type="submission" date="2020-05" db="EMBL/GenBank/DDBJ databases">
        <authorList>
            <person name="Chiriac C."/>
            <person name="Salcher M."/>
            <person name="Ghai R."/>
            <person name="Kavagutti S V."/>
        </authorList>
    </citation>
    <scope>NUCLEOTIDE SEQUENCE</scope>
</reference>
<accession>A0A6J7JJQ3</accession>
<dbReference type="PANTHER" id="PTHR24291:SF50">
    <property type="entry name" value="BIFUNCTIONAL ALBAFLAVENONE MONOOXYGENASE_TERPENE SYNTHASE"/>
    <property type="match status" value="1"/>
</dbReference>
<dbReference type="AlphaFoldDB" id="A0A6J7JJQ3"/>
<keyword evidence="4" id="KW-0560">Oxidoreductase</keyword>
<evidence type="ECO:0000256" key="7">
    <source>
        <dbReference type="SAM" id="MobiDB-lite"/>
    </source>
</evidence>
<evidence type="ECO:0000256" key="6">
    <source>
        <dbReference type="ARBA" id="ARBA00023033"/>
    </source>
</evidence>
<proteinExistence type="inferred from homology"/>
<dbReference type="GO" id="GO:0016705">
    <property type="term" value="F:oxidoreductase activity, acting on paired donors, with incorporation or reduction of molecular oxygen"/>
    <property type="evidence" value="ECO:0007669"/>
    <property type="project" value="InterPro"/>
</dbReference>
<dbReference type="Pfam" id="PF00067">
    <property type="entry name" value="p450"/>
    <property type="match status" value="1"/>
</dbReference>
<dbReference type="PRINTS" id="PR00463">
    <property type="entry name" value="EP450I"/>
</dbReference>
<dbReference type="InterPro" id="IPR001128">
    <property type="entry name" value="Cyt_P450"/>
</dbReference>
<dbReference type="SUPFAM" id="SSF48264">
    <property type="entry name" value="Cytochrome P450"/>
    <property type="match status" value="1"/>
</dbReference>
<organism evidence="8">
    <name type="scientific">freshwater metagenome</name>
    <dbReference type="NCBI Taxonomy" id="449393"/>
    <lineage>
        <taxon>unclassified sequences</taxon>
        <taxon>metagenomes</taxon>
        <taxon>ecological metagenomes</taxon>
    </lineage>
</organism>
<dbReference type="InterPro" id="IPR050196">
    <property type="entry name" value="Cytochrome_P450_Monoox"/>
</dbReference>
<dbReference type="InterPro" id="IPR002401">
    <property type="entry name" value="Cyt_P450_E_grp-I"/>
</dbReference>
<dbReference type="CDD" id="cd20620">
    <property type="entry name" value="CYP132-like"/>
    <property type="match status" value="1"/>
</dbReference>
<comment type="similarity">
    <text evidence="1">Belongs to the cytochrome P450 family.</text>
</comment>
<feature type="region of interest" description="Disordered" evidence="7">
    <location>
        <begin position="1"/>
        <end position="38"/>
    </location>
</feature>
<evidence type="ECO:0000256" key="1">
    <source>
        <dbReference type="ARBA" id="ARBA00010617"/>
    </source>
</evidence>
<keyword evidence="5" id="KW-0408">Iron</keyword>
<dbReference type="PRINTS" id="PR00385">
    <property type="entry name" value="P450"/>
</dbReference>
<dbReference type="PROSITE" id="PS00086">
    <property type="entry name" value="CYTOCHROME_P450"/>
    <property type="match status" value="1"/>
</dbReference>
<evidence type="ECO:0000256" key="5">
    <source>
        <dbReference type="ARBA" id="ARBA00023004"/>
    </source>
</evidence>
<evidence type="ECO:0000313" key="8">
    <source>
        <dbReference type="EMBL" id="CAB4943323.1"/>
    </source>
</evidence>
<keyword evidence="3" id="KW-0479">Metal-binding</keyword>
<dbReference type="EMBL" id="CAFBND010000042">
    <property type="protein sequence ID" value="CAB4943323.1"/>
    <property type="molecule type" value="Genomic_DNA"/>
</dbReference>
<dbReference type="GO" id="GO:0005506">
    <property type="term" value="F:iron ion binding"/>
    <property type="evidence" value="ECO:0007669"/>
    <property type="project" value="InterPro"/>
</dbReference>
<name>A0A6J7JJQ3_9ZZZZ</name>